<evidence type="ECO:0000313" key="4">
    <source>
        <dbReference type="Proteomes" id="UP001196408"/>
    </source>
</evidence>
<dbReference type="EMBL" id="JAHOEF010000009">
    <property type="protein sequence ID" value="MBV3382086.1"/>
    <property type="molecule type" value="Genomic_DNA"/>
</dbReference>
<keyword evidence="1" id="KW-0812">Transmembrane</keyword>
<evidence type="ECO:0000256" key="1">
    <source>
        <dbReference type="SAM" id="Phobius"/>
    </source>
</evidence>
<dbReference type="Proteomes" id="UP001197492">
    <property type="component" value="Unassembled WGS sequence"/>
</dbReference>
<gene>
    <name evidence="2" type="ORF">KSV97_02360</name>
    <name evidence="3" type="ORF">KSW06_02715</name>
</gene>
<evidence type="ECO:0000313" key="3">
    <source>
        <dbReference type="EMBL" id="MBV3392178.1"/>
    </source>
</evidence>
<dbReference type="EMBL" id="JAHOEL010000011">
    <property type="protein sequence ID" value="MBV3392178.1"/>
    <property type="molecule type" value="Genomic_DNA"/>
</dbReference>
<feature type="transmembrane region" description="Helical" evidence="1">
    <location>
        <begin position="85"/>
        <end position="102"/>
    </location>
</feature>
<dbReference type="AlphaFoldDB" id="A0AAW4MPR4"/>
<dbReference type="Proteomes" id="UP001196408">
    <property type="component" value="Unassembled WGS sequence"/>
</dbReference>
<protein>
    <submittedName>
        <fullName evidence="2">Uncharacterized protein</fullName>
    </submittedName>
</protein>
<proteinExistence type="predicted"/>
<name>A0AAW4MPR4_9FIRM</name>
<keyword evidence="1" id="KW-1133">Transmembrane helix</keyword>
<sequence length="106" mass="11858">MNNILFVICMAITLVGTMETTYQICKLIVLDASARGLKHPRLWGLLAINGNNSSGLLFYLLRRRKYPLKNIDEHQRTLINKRKKSAGIGLLFVVIGTIGLILCCSL</sequence>
<feature type="transmembrane region" description="Helical" evidence="1">
    <location>
        <begin position="42"/>
        <end position="61"/>
    </location>
</feature>
<accession>A0AAW4MPR4</accession>
<keyword evidence="1" id="KW-0472">Membrane</keyword>
<evidence type="ECO:0000313" key="2">
    <source>
        <dbReference type="EMBL" id="MBV3382086.1"/>
    </source>
</evidence>
<dbReference type="RefSeq" id="WP_217747121.1">
    <property type="nucleotide sequence ID" value="NZ_JAHOEB010000009.1"/>
</dbReference>
<comment type="caution">
    <text evidence="2">The sequence shown here is derived from an EMBL/GenBank/DDBJ whole genome shotgun (WGS) entry which is preliminary data.</text>
</comment>
<organism evidence="2 4">
    <name type="scientific">Catenibacterium mitsuokai</name>
    <dbReference type="NCBI Taxonomy" id="100886"/>
    <lineage>
        <taxon>Bacteria</taxon>
        <taxon>Bacillati</taxon>
        <taxon>Bacillota</taxon>
        <taxon>Erysipelotrichia</taxon>
        <taxon>Erysipelotrichales</taxon>
        <taxon>Coprobacillaceae</taxon>
        <taxon>Catenibacterium</taxon>
    </lineage>
</organism>
<keyword evidence="5" id="KW-1185">Reference proteome</keyword>
<reference evidence="2 5" key="1">
    <citation type="submission" date="2021-06" db="EMBL/GenBank/DDBJ databases">
        <title>Collection of gut derived symbiotic bacterial strains cultured from healthy donors.</title>
        <authorList>
            <person name="Lin H."/>
            <person name="Littmann E."/>
            <person name="Pamer E.G."/>
        </authorList>
    </citation>
    <scope>NUCLEOTIDE SEQUENCE</scope>
    <source>
        <strain evidence="3 5">MSK.21.70</strain>
        <strain evidence="2">MSK.21.82</strain>
    </source>
</reference>
<evidence type="ECO:0000313" key="5">
    <source>
        <dbReference type="Proteomes" id="UP001197492"/>
    </source>
</evidence>